<evidence type="ECO:0000313" key="1">
    <source>
        <dbReference type="EMBL" id="GJG59110.1"/>
    </source>
</evidence>
<dbReference type="GeneID" id="72466851"/>
<comment type="caution">
    <text evidence="1">The sequence shown here is derived from an EMBL/GenBank/DDBJ whole genome shotgun (WGS) entry which is preliminary data.</text>
</comment>
<organism evidence="1 2">
    <name type="scientific">Prevotella lacticifex</name>
    <dbReference type="NCBI Taxonomy" id="2854755"/>
    <lineage>
        <taxon>Bacteria</taxon>
        <taxon>Pseudomonadati</taxon>
        <taxon>Bacteroidota</taxon>
        <taxon>Bacteroidia</taxon>
        <taxon>Bacteroidales</taxon>
        <taxon>Prevotellaceae</taxon>
        <taxon>Prevotella</taxon>
    </lineage>
</organism>
<dbReference type="RefSeq" id="WP_223928881.1">
    <property type="nucleotide sequence ID" value="NZ_BPTU01000001.1"/>
</dbReference>
<name>A0A9R1CAQ0_9BACT</name>
<reference evidence="1" key="1">
    <citation type="journal article" date="2022" name="Int. J. Syst. Evol. Microbiol.">
        <title>Prevotella lacticifex sp. nov., isolated from the rumen of cows.</title>
        <authorList>
            <person name="Shinkai T."/>
            <person name="Ikeyama N."/>
            <person name="Kumagai M."/>
            <person name="Ohmori H."/>
            <person name="Sakamoto M."/>
            <person name="Ohkuma M."/>
            <person name="Mitsumori M."/>
        </authorList>
    </citation>
    <scope>NUCLEOTIDE SEQUENCE</scope>
    <source>
        <strain evidence="1">R5076</strain>
    </source>
</reference>
<protein>
    <submittedName>
        <fullName evidence="1">Uncharacterized protein</fullName>
    </submittedName>
</protein>
<proteinExistence type="predicted"/>
<dbReference type="AlphaFoldDB" id="A0A9R1CAQ0"/>
<keyword evidence="2" id="KW-1185">Reference proteome</keyword>
<sequence length="67" mass="7663">MEKSNGTPLTNTIRELEVGQVASFPIERHGSVKAVVSRLKMEQIRIGWCATITVDYDKFEVNVRRTR</sequence>
<evidence type="ECO:0000313" key="2">
    <source>
        <dbReference type="Proteomes" id="UP000825483"/>
    </source>
</evidence>
<accession>A0A9R1CAQ0</accession>
<gene>
    <name evidence="1" type="ORF">PRLR5076_19610</name>
</gene>
<dbReference type="EMBL" id="BPUB01000002">
    <property type="protein sequence ID" value="GJG59110.1"/>
    <property type="molecule type" value="Genomic_DNA"/>
</dbReference>
<dbReference type="Proteomes" id="UP000825483">
    <property type="component" value="Unassembled WGS sequence"/>
</dbReference>